<evidence type="ECO:0000256" key="1">
    <source>
        <dbReference type="SAM" id="MobiDB-lite"/>
    </source>
</evidence>
<gene>
    <name evidence="2" type="ORF">Prum_024100</name>
</gene>
<evidence type="ECO:0000313" key="3">
    <source>
        <dbReference type="Proteomes" id="UP000482960"/>
    </source>
</evidence>
<reference evidence="2 3" key="2">
    <citation type="submission" date="2020-03" db="EMBL/GenBank/DDBJ databases">
        <authorList>
            <person name="Ichikawa N."/>
            <person name="Kimura A."/>
            <person name="Kitahashi Y."/>
            <person name="Uohara A."/>
        </authorList>
    </citation>
    <scope>NUCLEOTIDE SEQUENCE [LARGE SCALE GENOMIC DNA]</scope>
    <source>
        <strain evidence="2 3">NBRC 108638</strain>
    </source>
</reference>
<organism evidence="2 3">
    <name type="scientific">Phytohabitans rumicis</name>
    <dbReference type="NCBI Taxonomy" id="1076125"/>
    <lineage>
        <taxon>Bacteria</taxon>
        <taxon>Bacillati</taxon>
        <taxon>Actinomycetota</taxon>
        <taxon>Actinomycetes</taxon>
        <taxon>Micromonosporales</taxon>
        <taxon>Micromonosporaceae</taxon>
    </lineage>
</organism>
<proteinExistence type="predicted"/>
<reference evidence="2 3" key="1">
    <citation type="submission" date="2020-03" db="EMBL/GenBank/DDBJ databases">
        <title>Whole genome shotgun sequence of Phytohabitans rumicis NBRC 108638.</title>
        <authorList>
            <person name="Komaki H."/>
            <person name="Tamura T."/>
        </authorList>
    </citation>
    <scope>NUCLEOTIDE SEQUENCE [LARGE SCALE GENOMIC DNA]</scope>
    <source>
        <strain evidence="2 3">NBRC 108638</strain>
    </source>
</reference>
<comment type="caution">
    <text evidence="2">The sequence shown here is derived from an EMBL/GenBank/DDBJ whole genome shotgun (WGS) entry which is preliminary data.</text>
</comment>
<accession>A0A6V8L1F5</accession>
<dbReference type="AlphaFoldDB" id="A0A6V8L1F5"/>
<evidence type="ECO:0000313" key="2">
    <source>
        <dbReference type="EMBL" id="GFJ88768.1"/>
    </source>
</evidence>
<feature type="compositionally biased region" description="Basic and acidic residues" evidence="1">
    <location>
        <begin position="101"/>
        <end position="112"/>
    </location>
</feature>
<protein>
    <submittedName>
        <fullName evidence="2">Uncharacterized protein</fullName>
    </submittedName>
</protein>
<sequence length="242" mass="25131">MRLSPRRKAVAVVVPVAHDVRPEELTDAQAPALAGAGGALLRLVPAVAGWNLVATTVVPAEPLHLVDLDHAVKTTVARAMAAPALGGRPARDGPPAALPPVRRDTGDPLLDPTKERDFQRVVASLEALDVPVDRYQWGPGIAHVASGPLLVRLDAGRSVPVLSIDLLLGGVDPAMATAANVRRLLSPPNAAGRLALRRGGDGLYLTRCAEVVFCETAHGNLRAVLADLYAAGPTTTPVVPPP</sequence>
<dbReference type="Proteomes" id="UP000482960">
    <property type="component" value="Unassembled WGS sequence"/>
</dbReference>
<dbReference type="EMBL" id="BLPG01000001">
    <property type="protein sequence ID" value="GFJ88768.1"/>
    <property type="molecule type" value="Genomic_DNA"/>
</dbReference>
<dbReference type="RefSeq" id="WP_173076268.1">
    <property type="nucleotide sequence ID" value="NZ_BLPG01000001.1"/>
</dbReference>
<name>A0A6V8L1F5_9ACTN</name>
<keyword evidence="3" id="KW-1185">Reference proteome</keyword>
<feature type="region of interest" description="Disordered" evidence="1">
    <location>
        <begin position="83"/>
        <end position="112"/>
    </location>
</feature>